<evidence type="ECO:0000256" key="1">
    <source>
        <dbReference type="SAM" id="MobiDB-lite"/>
    </source>
</evidence>
<feature type="region of interest" description="Disordered" evidence="1">
    <location>
        <begin position="196"/>
        <end position="234"/>
    </location>
</feature>
<name>A0ABV3FMR7_9NOCA</name>
<evidence type="ECO:0008006" key="5">
    <source>
        <dbReference type="Google" id="ProtNLM"/>
    </source>
</evidence>
<keyword evidence="2" id="KW-1133">Transmembrane helix</keyword>
<sequence length="234" mass="24480">MTEHRSGQIARYTAVVLAGTASLTLTFAAGAYVVRQIPDTRQSSEITSDRAASPMGLRDATRSGPSAAEAPRLGDRPVFLFGSRADEPVAPPLAPQAPSAPPSTDRVAVAPERPAGVSGRVDVGSAYVGAHFAPTRNSVAFTVDTNLFSTLSEFLGSEQFRDDFGTEADPSGITAVRTEIDTRRGEVTFVLSDPSLGEHDLRLDRNPAPAAVPQDSTATAAVQADSRSSEAVTI</sequence>
<proteinExistence type="predicted"/>
<evidence type="ECO:0000313" key="3">
    <source>
        <dbReference type="EMBL" id="MEV0706709.1"/>
    </source>
</evidence>
<dbReference type="Proteomes" id="UP001551695">
    <property type="component" value="Unassembled WGS sequence"/>
</dbReference>
<feature type="region of interest" description="Disordered" evidence="1">
    <location>
        <begin position="41"/>
        <end position="73"/>
    </location>
</feature>
<feature type="compositionally biased region" description="Pro residues" evidence="1">
    <location>
        <begin position="89"/>
        <end position="101"/>
    </location>
</feature>
<feature type="region of interest" description="Disordered" evidence="1">
    <location>
        <begin position="85"/>
        <end position="108"/>
    </location>
</feature>
<keyword evidence="4" id="KW-1185">Reference proteome</keyword>
<dbReference type="EMBL" id="JBFAKC010000002">
    <property type="protein sequence ID" value="MEV0706709.1"/>
    <property type="molecule type" value="Genomic_DNA"/>
</dbReference>
<keyword evidence="2" id="KW-0812">Transmembrane</keyword>
<keyword evidence="2" id="KW-0472">Membrane</keyword>
<comment type="caution">
    <text evidence="3">The sequence shown here is derived from an EMBL/GenBank/DDBJ whole genome shotgun (WGS) entry which is preliminary data.</text>
</comment>
<accession>A0ABV3FMR7</accession>
<reference evidence="3 4" key="1">
    <citation type="submission" date="2024-06" db="EMBL/GenBank/DDBJ databases">
        <title>The Natural Products Discovery Center: Release of the First 8490 Sequenced Strains for Exploring Actinobacteria Biosynthetic Diversity.</title>
        <authorList>
            <person name="Kalkreuter E."/>
            <person name="Kautsar S.A."/>
            <person name="Yang D."/>
            <person name="Bader C.D."/>
            <person name="Teijaro C.N."/>
            <person name="Fluegel L."/>
            <person name="Davis C.M."/>
            <person name="Simpson J.R."/>
            <person name="Lauterbach L."/>
            <person name="Steele A.D."/>
            <person name="Gui C."/>
            <person name="Meng S."/>
            <person name="Li G."/>
            <person name="Viehrig K."/>
            <person name="Ye F."/>
            <person name="Su P."/>
            <person name="Kiefer A.F."/>
            <person name="Nichols A."/>
            <person name="Cepeda A.J."/>
            <person name="Yan W."/>
            <person name="Fan B."/>
            <person name="Jiang Y."/>
            <person name="Adhikari A."/>
            <person name="Zheng C.-J."/>
            <person name="Schuster L."/>
            <person name="Cowan T.M."/>
            <person name="Smanski M.J."/>
            <person name="Chevrette M.G."/>
            <person name="De Carvalho L.P.S."/>
            <person name="Shen B."/>
        </authorList>
    </citation>
    <scope>NUCLEOTIDE SEQUENCE [LARGE SCALE GENOMIC DNA]</scope>
    <source>
        <strain evidence="3 4">NPDC050403</strain>
    </source>
</reference>
<evidence type="ECO:0000313" key="4">
    <source>
        <dbReference type="Proteomes" id="UP001551695"/>
    </source>
</evidence>
<gene>
    <name evidence="3" type="ORF">AB0I48_04010</name>
</gene>
<dbReference type="RefSeq" id="WP_357780133.1">
    <property type="nucleotide sequence ID" value="NZ_JBFAKC010000002.1"/>
</dbReference>
<feature type="compositionally biased region" description="Basic and acidic residues" evidence="1">
    <location>
        <begin position="196"/>
        <end position="205"/>
    </location>
</feature>
<protein>
    <recommendedName>
        <fullName evidence="5">GerMN domain-containing protein</fullName>
    </recommendedName>
</protein>
<organism evidence="3 4">
    <name type="scientific">Nocardia aurea</name>
    <dbReference type="NCBI Taxonomy" id="2144174"/>
    <lineage>
        <taxon>Bacteria</taxon>
        <taxon>Bacillati</taxon>
        <taxon>Actinomycetota</taxon>
        <taxon>Actinomycetes</taxon>
        <taxon>Mycobacteriales</taxon>
        <taxon>Nocardiaceae</taxon>
        <taxon>Nocardia</taxon>
    </lineage>
</organism>
<feature type="transmembrane region" description="Helical" evidence="2">
    <location>
        <begin position="12"/>
        <end position="34"/>
    </location>
</feature>
<evidence type="ECO:0000256" key="2">
    <source>
        <dbReference type="SAM" id="Phobius"/>
    </source>
</evidence>
<feature type="compositionally biased region" description="Polar residues" evidence="1">
    <location>
        <begin position="214"/>
        <end position="234"/>
    </location>
</feature>